<reference evidence="1" key="1">
    <citation type="journal article" date="2014" name="Front. Microbiol.">
        <title>High frequency of phylogenetically diverse reductive dehalogenase-homologous genes in deep subseafloor sedimentary metagenomes.</title>
        <authorList>
            <person name="Kawai M."/>
            <person name="Futagami T."/>
            <person name="Toyoda A."/>
            <person name="Takaki Y."/>
            <person name="Nishi S."/>
            <person name="Hori S."/>
            <person name="Arai W."/>
            <person name="Tsubouchi T."/>
            <person name="Morono Y."/>
            <person name="Uchiyama I."/>
            <person name="Ito T."/>
            <person name="Fujiyama A."/>
            <person name="Inagaki F."/>
            <person name="Takami H."/>
        </authorList>
    </citation>
    <scope>NUCLEOTIDE SEQUENCE</scope>
    <source>
        <strain evidence="1">Expedition CK06-06</strain>
    </source>
</reference>
<accession>X1HNT1</accession>
<dbReference type="EMBL" id="BARU01022319">
    <property type="protein sequence ID" value="GAH55474.1"/>
    <property type="molecule type" value="Genomic_DNA"/>
</dbReference>
<proteinExistence type="predicted"/>
<organism evidence="1">
    <name type="scientific">marine sediment metagenome</name>
    <dbReference type="NCBI Taxonomy" id="412755"/>
    <lineage>
        <taxon>unclassified sequences</taxon>
        <taxon>metagenomes</taxon>
        <taxon>ecological metagenomes</taxon>
    </lineage>
</organism>
<name>X1HNT1_9ZZZZ</name>
<dbReference type="AlphaFoldDB" id="X1HNT1"/>
<gene>
    <name evidence="1" type="ORF">S03H2_36387</name>
</gene>
<comment type="caution">
    <text evidence="1">The sequence shown here is derived from an EMBL/GenBank/DDBJ whole genome shotgun (WGS) entry which is preliminary data.</text>
</comment>
<evidence type="ECO:0000313" key="1">
    <source>
        <dbReference type="EMBL" id="GAH55474.1"/>
    </source>
</evidence>
<protein>
    <submittedName>
        <fullName evidence="1">Uncharacterized protein</fullName>
    </submittedName>
</protein>
<sequence>FIPLVYSMVVRETKVTEEKQSRFLGFLKSFKMTPSLDKAKAKKP</sequence>
<feature type="non-terminal residue" evidence="1">
    <location>
        <position position="1"/>
    </location>
</feature>